<evidence type="ECO:0008006" key="3">
    <source>
        <dbReference type="Google" id="ProtNLM"/>
    </source>
</evidence>
<organism evidence="1 2">
    <name type="scientific">Geomicrobium sediminis</name>
    <dbReference type="NCBI Taxonomy" id="1347788"/>
    <lineage>
        <taxon>Bacteria</taxon>
        <taxon>Bacillati</taxon>
        <taxon>Bacillota</taxon>
        <taxon>Bacilli</taxon>
        <taxon>Bacillales</taxon>
        <taxon>Geomicrobium</taxon>
    </lineage>
</organism>
<proteinExistence type="predicted"/>
<reference evidence="1 2" key="1">
    <citation type="submission" date="2021-01" db="EMBL/GenBank/DDBJ databases">
        <title>Genomic Encyclopedia of Type Strains, Phase IV (KMG-IV): sequencing the most valuable type-strain genomes for metagenomic binning, comparative biology and taxonomic classification.</title>
        <authorList>
            <person name="Goeker M."/>
        </authorList>
    </citation>
    <scope>NUCLEOTIDE SEQUENCE [LARGE SCALE GENOMIC DNA]</scope>
    <source>
        <strain evidence="1 2">DSM 25540</strain>
    </source>
</reference>
<name>A0ABS2PDR1_9BACL</name>
<keyword evidence="2" id="KW-1185">Reference proteome</keyword>
<evidence type="ECO:0000313" key="2">
    <source>
        <dbReference type="Proteomes" id="UP000741863"/>
    </source>
</evidence>
<dbReference type="Proteomes" id="UP000741863">
    <property type="component" value="Unassembled WGS sequence"/>
</dbReference>
<accession>A0ABS2PDR1</accession>
<sequence>MENIEKIIALVTQEIEDELNRELKEEELMLIREVIFNYSSL</sequence>
<comment type="caution">
    <text evidence="1">The sequence shown here is derived from an EMBL/GenBank/DDBJ whole genome shotgun (WGS) entry which is preliminary data.</text>
</comment>
<protein>
    <recommendedName>
        <fullName evidence="3">Transporter</fullName>
    </recommendedName>
</protein>
<gene>
    <name evidence="1" type="ORF">JOD17_002511</name>
</gene>
<evidence type="ECO:0000313" key="1">
    <source>
        <dbReference type="EMBL" id="MBM7633417.1"/>
    </source>
</evidence>
<dbReference type="EMBL" id="JAFBEC010000007">
    <property type="protein sequence ID" value="MBM7633417.1"/>
    <property type="molecule type" value="Genomic_DNA"/>
</dbReference>